<protein>
    <submittedName>
        <fullName evidence="1">Uncharacterized protein</fullName>
    </submittedName>
</protein>
<dbReference type="AlphaFoldDB" id="A0A231GWB3"/>
<keyword evidence="2" id="KW-1185">Reference proteome</keyword>
<name>A0A231GWB3_9NOCA</name>
<dbReference type="RefSeq" id="WP_039782169.1">
    <property type="nucleotide sequence ID" value="NZ_JAAXOR010000002.1"/>
</dbReference>
<dbReference type="Proteomes" id="UP000215506">
    <property type="component" value="Unassembled WGS sequence"/>
</dbReference>
<dbReference type="EMBL" id="NGAF01000026">
    <property type="protein sequence ID" value="OXR40852.1"/>
    <property type="molecule type" value="Genomic_DNA"/>
</dbReference>
<evidence type="ECO:0000313" key="1">
    <source>
        <dbReference type="EMBL" id="OXR40852.1"/>
    </source>
</evidence>
<organism evidence="1 2">
    <name type="scientific">Nocardia cerradoensis</name>
    <dbReference type="NCBI Taxonomy" id="85688"/>
    <lineage>
        <taxon>Bacteria</taxon>
        <taxon>Bacillati</taxon>
        <taxon>Actinomycetota</taxon>
        <taxon>Actinomycetes</taxon>
        <taxon>Mycobacteriales</taxon>
        <taxon>Nocardiaceae</taxon>
        <taxon>Nocardia</taxon>
    </lineage>
</organism>
<proteinExistence type="predicted"/>
<comment type="caution">
    <text evidence="1">The sequence shown here is derived from an EMBL/GenBank/DDBJ whole genome shotgun (WGS) entry which is preliminary data.</text>
</comment>
<gene>
    <name evidence="1" type="ORF">B7C42_07136</name>
</gene>
<accession>A0A231GWB3</accession>
<evidence type="ECO:0000313" key="2">
    <source>
        <dbReference type="Proteomes" id="UP000215506"/>
    </source>
</evidence>
<reference evidence="1 2" key="1">
    <citation type="submission" date="2017-07" db="EMBL/GenBank/DDBJ databases">
        <title>First draft Genome Sequence of Nocardia cerradoensis isolated from human infection.</title>
        <authorList>
            <person name="Carrasco G."/>
        </authorList>
    </citation>
    <scope>NUCLEOTIDE SEQUENCE [LARGE SCALE GENOMIC DNA]</scope>
    <source>
        <strain evidence="1 2">CNM20130759</strain>
    </source>
</reference>
<sequence>MTNPSVMQGGSEDWNSGATKTAVALGELENQLRTLDATRHGLNTAVQSVHTGNAIDSSLSNVHASGKRLAAELQRILDNLKHRGGSVQVDDLHGAAKVLAADGNDGSLNVTDGSGNYQYAGAPGTDMVSGKIRTSDIL</sequence>